<keyword evidence="2" id="KW-1185">Reference proteome</keyword>
<dbReference type="Proteomes" id="UP000198531">
    <property type="component" value="Unassembled WGS sequence"/>
</dbReference>
<evidence type="ECO:0000313" key="2">
    <source>
        <dbReference type="Proteomes" id="UP000198531"/>
    </source>
</evidence>
<proteinExistence type="predicted"/>
<sequence>MPLQVENAYAAVSLYLNAVLQPGAGYGHVDGCGTVVGDSTSSIECRVSTGVVRHDGDLVGVSTQDIALQPGDPQHPRKDLIYVDRFGDVRAKQGRAAAAVPSDRSGWQTWVPAPPSLTGVDGVAIAVVNVPPGATESGDLSNSTDILDLRVPDTSGILNTRSSDPPQEDLTKSQFWHNTTTDKIHWYSSESDEIRALDDSPVTSFTGSATKVLENFDDSISDNWRGGDSSFEYSTPAFEGSASALWDGPGYTTDWSLPDDGLPQYVDIGDTANLAVYPLADTKRIDLAICKDEDDAQRDIRARLDFEGGRVETVRVDENQTETLGSSSVSASADTWYILEIDYDGGGKGVHPSRLWSTSGSSKDSILAENAAPTKDTTYRGRGVGVHVAVAGRIDRLTKTR</sequence>
<evidence type="ECO:0000313" key="1">
    <source>
        <dbReference type="EMBL" id="SFR42042.1"/>
    </source>
</evidence>
<accession>A0A1I6GIM3</accession>
<protein>
    <submittedName>
        <fullName evidence="1">Uncharacterized protein</fullName>
    </submittedName>
</protein>
<reference evidence="2" key="1">
    <citation type="submission" date="2016-10" db="EMBL/GenBank/DDBJ databases">
        <authorList>
            <person name="Varghese N."/>
            <person name="Submissions S."/>
        </authorList>
    </citation>
    <scope>NUCLEOTIDE SEQUENCE [LARGE SCALE GENOMIC DNA]</scope>
    <source>
        <strain evidence="2">CGMCC 1.7736</strain>
    </source>
</reference>
<name>A0A1I6GIM3_9EURY</name>
<gene>
    <name evidence="1" type="ORF">SAMN04487947_1216</name>
</gene>
<dbReference type="AlphaFoldDB" id="A0A1I6GIM3"/>
<dbReference type="EMBL" id="FOYT01000001">
    <property type="protein sequence ID" value="SFR42042.1"/>
    <property type="molecule type" value="Genomic_DNA"/>
</dbReference>
<organism evidence="1 2">
    <name type="scientific">Halogeometricum rufum</name>
    <dbReference type="NCBI Taxonomy" id="553469"/>
    <lineage>
        <taxon>Archaea</taxon>
        <taxon>Methanobacteriati</taxon>
        <taxon>Methanobacteriota</taxon>
        <taxon>Stenosarchaea group</taxon>
        <taxon>Halobacteria</taxon>
        <taxon>Halobacteriales</taxon>
        <taxon>Haloferacaceae</taxon>
        <taxon>Halogeometricum</taxon>
    </lineage>
</organism>
<dbReference type="STRING" id="553469.SAMN04487947_1216"/>